<dbReference type="SUPFAM" id="SSF47323">
    <property type="entry name" value="Anticodon-binding domain of a subclass of class I aminoacyl-tRNA synthetases"/>
    <property type="match status" value="1"/>
</dbReference>
<dbReference type="GO" id="GO:0005524">
    <property type="term" value="F:ATP binding"/>
    <property type="evidence" value="ECO:0007669"/>
    <property type="project" value="UniProtKB-UniRule"/>
</dbReference>
<evidence type="ECO:0000256" key="5">
    <source>
        <dbReference type="ARBA" id="ARBA00022917"/>
    </source>
</evidence>
<keyword evidence="2 10" id="KW-0436">Ligase</keyword>
<dbReference type="InterPro" id="IPR010978">
    <property type="entry name" value="tRNA-bd_arm"/>
</dbReference>
<dbReference type="EC" id="6.1.1.9" evidence="10"/>
<evidence type="ECO:0000256" key="6">
    <source>
        <dbReference type="ARBA" id="ARBA00023054"/>
    </source>
</evidence>
<dbReference type="CDD" id="cd00817">
    <property type="entry name" value="ValRS_core"/>
    <property type="match status" value="1"/>
</dbReference>
<feature type="domain" description="Valyl-tRNA synthetase tRNA-binding arm" evidence="13">
    <location>
        <begin position="879"/>
        <end position="943"/>
    </location>
</feature>
<dbReference type="InterPro" id="IPR009008">
    <property type="entry name" value="Val/Leu/Ile-tRNA-synth_edit"/>
</dbReference>
<comment type="domain">
    <text evidence="10">ValRS has two distinct active sites: one for aminoacylation and one for editing. The misactivated threonine is translocated from the active site to the editing site.</text>
</comment>
<dbReference type="GO" id="GO:0002161">
    <property type="term" value="F:aminoacyl-tRNA deacylase activity"/>
    <property type="evidence" value="ECO:0007669"/>
    <property type="project" value="InterPro"/>
</dbReference>
<dbReference type="InterPro" id="IPR001412">
    <property type="entry name" value="aa-tRNA-synth_I_CS"/>
</dbReference>
<dbReference type="CDD" id="cd07962">
    <property type="entry name" value="Anticodon_Ia_Val"/>
    <property type="match status" value="1"/>
</dbReference>
<keyword evidence="6 10" id="KW-0175">Coiled coil</keyword>
<evidence type="ECO:0000256" key="10">
    <source>
        <dbReference type="HAMAP-Rule" id="MF_02004"/>
    </source>
</evidence>
<dbReference type="Pfam" id="PF00133">
    <property type="entry name" value="tRNA-synt_1"/>
    <property type="match status" value="1"/>
</dbReference>
<comment type="function">
    <text evidence="10">Catalyzes the attachment of valine to tRNA(Val). As ValRS can inadvertently accommodate and process structurally similar amino acids such as threonine, to avoid such errors, it has a 'posttransfer' editing activity that hydrolyzes mischarged Thr-tRNA(Val) in a tRNA-dependent manner.</text>
</comment>
<dbReference type="Pfam" id="PF08264">
    <property type="entry name" value="Anticodon_1"/>
    <property type="match status" value="1"/>
</dbReference>
<dbReference type="Gene3D" id="3.90.740.10">
    <property type="entry name" value="Valyl/Leucyl/Isoleucyl-tRNA synthetase, editing domain"/>
    <property type="match status" value="1"/>
</dbReference>
<evidence type="ECO:0000256" key="8">
    <source>
        <dbReference type="ARBA" id="ARBA00047552"/>
    </source>
</evidence>
<name>A0AAI9SC54_9BURK</name>
<keyword evidence="1 10" id="KW-0963">Cytoplasm</keyword>
<keyword evidence="3 10" id="KW-0547">Nucleotide-binding</keyword>
<evidence type="ECO:0000256" key="4">
    <source>
        <dbReference type="ARBA" id="ARBA00022840"/>
    </source>
</evidence>
<dbReference type="InterPro" id="IPR013155">
    <property type="entry name" value="M/V/L/I-tRNA-synth_anticd-bd"/>
</dbReference>
<dbReference type="FunFam" id="1.10.730.10:FF:000009">
    <property type="entry name" value="Valine--tRNA ligase, mitochondrial"/>
    <property type="match status" value="1"/>
</dbReference>
<evidence type="ECO:0000256" key="9">
    <source>
        <dbReference type="ARBA" id="ARBA00060830"/>
    </source>
</evidence>
<accession>A0AAI9SC54</accession>
<dbReference type="Gene3D" id="1.10.730.10">
    <property type="entry name" value="Isoleucyl-tRNA Synthetase, Domain 1"/>
    <property type="match status" value="1"/>
</dbReference>
<dbReference type="Proteomes" id="UP000469462">
    <property type="component" value="Unassembled WGS sequence"/>
</dbReference>
<evidence type="ECO:0000259" key="12">
    <source>
        <dbReference type="Pfam" id="PF08264"/>
    </source>
</evidence>
<evidence type="ECO:0000256" key="3">
    <source>
        <dbReference type="ARBA" id="ARBA00022741"/>
    </source>
</evidence>
<feature type="short sequence motif" description="'KMSKS' region" evidence="10">
    <location>
        <begin position="546"/>
        <end position="550"/>
    </location>
</feature>
<protein>
    <recommendedName>
        <fullName evidence="10">Valine--tRNA ligase</fullName>
        <ecNumber evidence="10">6.1.1.9</ecNumber>
    </recommendedName>
    <alternativeName>
        <fullName evidence="10">Valyl-tRNA synthetase</fullName>
        <shortName evidence="10">ValRS</shortName>
    </alternativeName>
</protein>
<evidence type="ECO:0000256" key="1">
    <source>
        <dbReference type="ARBA" id="ARBA00022490"/>
    </source>
</evidence>
<comment type="catalytic activity">
    <reaction evidence="8 10">
        <text>tRNA(Val) + L-valine + ATP = L-valyl-tRNA(Val) + AMP + diphosphate</text>
        <dbReference type="Rhea" id="RHEA:10704"/>
        <dbReference type="Rhea" id="RHEA-COMP:9672"/>
        <dbReference type="Rhea" id="RHEA-COMP:9708"/>
        <dbReference type="ChEBI" id="CHEBI:30616"/>
        <dbReference type="ChEBI" id="CHEBI:33019"/>
        <dbReference type="ChEBI" id="CHEBI:57762"/>
        <dbReference type="ChEBI" id="CHEBI:78442"/>
        <dbReference type="ChEBI" id="CHEBI:78537"/>
        <dbReference type="ChEBI" id="CHEBI:456215"/>
        <dbReference type="EC" id="6.1.1.9"/>
    </reaction>
</comment>
<dbReference type="FunFam" id="1.10.287.380:FF:000001">
    <property type="entry name" value="Valine--tRNA ligase"/>
    <property type="match status" value="1"/>
</dbReference>
<dbReference type="SUPFAM" id="SSF46589">
    <property type="entry name" value="tRNA-binding arm"/>
    <property type="match status" value="1"/>
</dbReference>
<comment type="subcellular location">
    <subcellularLocation>
        <location evidence="10">Cytoplasm</location>
    </subcellularLocation>
</comment>
<dbReference type="RefSeq" id="WP_139688611.1">
    <property type="nucleotide sequence ID" value="NZ_WEHW01000014.1"/>
</dbReference>
<dbReference type="InterPro" id="IPR037118">
    <property type="entry name" value="Val-tRNA_synth_C_sf"/>
</dbReference>
<dbReference type="InterPro" id="IPR009080">
    <property type="entry name" value="tRNAsynth_Ia_anticodon-bd"/>
</dbReference>
<dbReference type="PANTHER" id="PTHR11946:SF93">
    <property type="entry name" value="VALINE--TRNA LIGASE, CHLOROPLASTIC_MITOCHONDRIAL 2"/>
    <property type="match status" value="1"/>
</dbReference>
<dbReference type="Pfam" id="PF10458">
    <property type="entry name" value="Val_tRNA-synt_C"/>
    <property type="match status" value="1"/>
</dbReference>
<comment type="subunit">
    <text evidence="10">Monomer.</text>
</comment>
<dbReference type="FunFam" id="3.90.740.10:FF:000005">
    <property type="entry name" value="Valine--tRNA ligase, mitochondrial"/>
    <property type="match status" value="1"/>
</dbReference>
<evidence type="ECO:0000259" key="13">
    <source>
        <dbReference type="Pfam" id="PF10458"/>
    </source>
</evidence>
<dbReference type="NCBIfam" id="NF004349">
    <property type="entry name" value="PRK05729.1"/>
    <property type="match status" value="1"/>
</dbReference>
<keyword evidence="15" id="KW-1185">Reference proteome</keyword>
<dbReference type="AlphaFoldDB" id="A0AAI9SC54"/>
<organism evidence="14 15">
    <name type="scientific">Sutterella seckii</name>
    <dbReference type="NCBI Taxonomy" id="1944635"/>
    <lineage>
        <taxon>Bacteria</taxon>
        <taxon>Pseudomonadati</taxon>
        <taxon>Pseudomonadota</taxon>
        <taxon>Betaproteobacteria</taxon>
        <taxon>Burkholderiales</taxon>
        <taxon>Sutterellaceae</taxon>
        <taxon>Sutterella</taxon>
    </lineage>
</organism>
<dbReference type="GO" id="GO:0005829">
    <property type="term" value="C:cytosol"/>
    <property type="evidence" value="ECO:0007669"/>
    <property type="project" value="TreeGrafter"/>
</dbReference>
<keyword evidence="7 10" id="KW-0030">Aminoacyl-tRNA synthetase</keyword>
<dbReference type="InterPro" id="IPR002303">
    <property type="entry name" value="Valyl-tRNA_ligase"/>
</dbReference>
<evidence type="ECO:0000256" key="7">
    <source>
        <dbReference type="ARBA" id="ARBA00023146"/>
    </source>
</evidence>
<dbReference type="GO" id="GO:0004832">
    <property type="term" value="F:valine-tRNA ligase activity"/>
    <property type="evidence" value="ECO:0007669"/>
    <property type="project" value="UniProtKB-UniRule"/>
</dbReference>
<evidence type="ECO:0000313" key="15">
    <source>
        <dbReference type="Proteomes" id="UP000469462"/>
    </source>
</evidence>
<dbReference type="SUPFAM" id="SSF50677">
    <property type="entry name" value="ValRS/IleRS/LeuRS editing domain"/>
    <property type="match status" value="1"/>
</dbReference>
<comment type="similarity">
    <text evidence="9 10">Belongs to the class-I aminoacyl-tRNA synthetase family. ValS type 1 subfamily.</text>
</comment>
<proteinExistence type="inferred from homology"/>
<sequence>MTEQQNQELAKSFEPNAIESRWYPVWEKRGYFRAGLDPKKPAFSIQLPPPNITGILHMGHAFNQTVMDTLTRYHRMAGYNTMWLPGTDHAGIATQIVVERQLEKQGFKRREMKREDFIAKIWEWQKFSGGTILEQMRRMGDSVDWDRLYFTMNPKLSKVVIETFVRLYEEGLIYRGKRLVNWDPKLQSAVSDLEVESEEATGHLWEIRYPGADGSEGVVVATTRPETLFGDQAVAVHPEDERYKSLVGKMLKLPLTDRVIPVIADTYVDREFGSGCVKITPAHDFNDFEVGRRHNLEMLNVLTKTARMNENVPEKYRGMDRYECRKAAVEDLKAAGLLVGIKEIKHMVPRVTRTGEIVEPMLSEQWYMAMSKPAPEGTLYPNKSIAEVGLEAVTSGEVNIFPAEWRGVYRQWLENIQDWCLSRQLWWGHQIPAWYDESGKVYVARSEAEAQKQAGVGVKLTRDEDVLDTWFSSALVPFSTIGWPDAEGDEKTAYDLYLPSTVLVTGYDILFFWVARMVMMTKHFTGRAPFKNVYIHGLVRDAEGKKMSKSEGNTLDPLDIIQGIDLEHLIEKNTRGLRQPEKAPIVEKKLRKNYPEGIAAHGADALRFTMAAYATLGRNVNFDLKRAEGYRNFCTKLWNATRFVLMNVEGKDCGIGETASQPMTFSFVDKWIASELARTTKEVRQAYADYRLDIAANAIYSFVWNQYCDWYLELSKVQLKGTEAEQRATRHTLVTVLETILRLAHPIIPFITEELWQKVSVVAGVRRADEETSIMIQSYPEYDEKDDDAAATKRMTTIQQMIDSIRNLRSEMKLPPSQKLPLLISGDEAECLAAAPYLQQLARVEPVEHVESLEQEAKGSVAPVAIVGDFKLMLKVEIDVKAERERLEKEAARLAGEVKKCEGKLSNERFVSKAPAAVVDVERKRLADFTALLAKVTEQLAKLPRE</sequence>
<reference evidence="14 15" key="1">
    <citation type="submission" date="2019-10" db="EMBL/GenBank/DDBJ databases">
        <title>Genome diversity of Sutterella seckii.</title>
        <authorList>
            <person name="Chaplin A.V."/>
            <person name="Sokolova S.R."/>
            <person name="Mosin K.A."/>
            <person name="Ivanova E.L."/>
            <person name="Kochetkova T.O."/>
            <person name="Goltsov A.Y."/>
            <person name="Trofimov D.Y."/>
            <person name="Efimov B.A."/>
        </authorList>
    </citation>
    <scope>NUCLEOTIDE SEQUENCE [LARGE SCALE GENOMIC DNA]</scope>
    <source>
        <strain evidence="14 15">ASD3426</strain>
    </source>
</reference>
<evidence type="ECO:0000256" key="2">
    <source>
        <dbReference type="ARBA" id="ARBA00022598"/>
    </source>
</evidence>
<keyword evidence="4 10" id="KW-0067">ATP-binding</keyword>
<feature type="domain" description="Aminoacyl-tRNA synthetase class Ia" evidence="11">
    <location>
        <begin position="22"/>
        <end position="623"/>
    </location>
</feature>
<dbReference type="Gene3D" id="1.10.287.380">
    <property type="entry name" value="Valyl-tRNA synthetase, C-terminal domain"/>
    <property type="match status" value="1"/>
</dbReference>
<comment type="domain">
    <text evidence="10">The C-terminal coiled-coil domain is crucial for aminoacylation activity.</text>
</comment>
<dbReference type="FunFam" id="3.40.50.620:FF:000020">
    <property type="entry name" value="Valine--tRNA ligase, mitochondrial"/>
    <property type="match status" value="1"/>
</dbReference>
<dbReference type="GO" id="GO:0006438">
    <property type="term" value="P:valyl-tRNA aminoacylation"/>
    <property type="evidence" value="ECO:0007669"/>
    <property type="project" value="UniProtKB-UniRule"/>
</dbReference>
<dbReference type="InterPro" id="IPR014729">
    <property type="entry name" value="Rossmann-like_a/b/a_fold"/>
</dbReference>
<feature type="domain" description="Methionyl/Valyl/Leucyl/Isoleucyl-tRNA synthetase anticodon-binding" evidence="12">
    <location>
        <begin position="669"/>
        <end position="822"/>
    </location>
</feature>
<dbReference type="PRINTS" id="PR00986">
    <property type="entry name" value="TRNASYNTHVAL"/>
</dbReference>
<dbReference type="SUPFAM" id="SSF52374">
    <property type="entry name" value="Nucleotidylyl transferase"/>
    <property type="match status" value="1"/>
</dbReference>
<keyword evidence="5 10" id="KW-0648">Protein biosynthesis</keyword>
<dbReference type="PANTHER" id="PTHR11946">
    <property type="entry name" value="VALYL-TRNA SYNTHETASES"/>
    <property type="match status" value="1"/>
</dbReference>
<dbReference type="PROSITE" id="PS00178">
    <property type="entry name" value="AA_TRNA_LIGASE_I"/>
    <property type="match status" value="1"/>
</dbReference>
<dbReference type="EMBL" id="WEHW01000014">
    <property type="protein sequence ID" value="KAB7651488.1"/>
    <property type="molecule type" value="Genomic_DNA"/>
</dbReference>
<comment type="caution">
    <text evidence="14">The sequence shown here is derived from an EMBL/GenBank/DDBJ whole genome shotgun (WGS) entry which is preliminary data.</text>
</comment>
<feature type="binding site" evidence="10">
    <location>
        <position position="549"/>
    </location>
    <ligand>
        <name>ATP</name>
        <dbReference type="ChEBI" id="CHEBI:30616"/>
    </ligand>
</feature>
<evidence type="ECO:0000313" key="14">
    <source>
        <dbReference type="EMBL" id="KAB7651488.1"/>
    </source>
</evidence>
<feature type="short sequence motif" description="'HIGH' region" evidence="10">
    <location>
        <begin position="50"/>
        <end position="60"/>
    </location>
</feature>
<dbReference type="NCBIfam" id="TIGR00422">
    <property type="entry name" value="valS"/>
    <property type="match status" value="1"/>
</dbReference>
<dbReference type="InterPro" id="IPR033705">
    <property type="entry name" value="Anticodon_Ia_Val"/>
</dbReference>
<feature type="coiled-coil region" evidence="10">
    <location>
        <begin position="877"/>
        <end position="904"/>
    </location>
</feature>
<evidence type="ECO:0000259" key="11">
    <source>
        <dbReference type="Pfam" id="PF00133"/>
    </source>
</evidence>
<dbReference type="Gene3D" id="3.40.50.620">
    <property type="entry name" value="HUPs"/>
    <property type="match status" value="2"/>
</dbReference>
<dbReference type="InterPro" id="IPR002300">
    <property type="entry name" value="aa-tRNA-synth_Ia"/>
</dbReference>
<gene>
    <name evidence="10" type="primary">valS</name>
    <name evidence="14" type="ORF">GBM96_05705</name>
</gene>
<dbReference type="InterPro" id="IPR019499">
    <property type="entry name" value="Val-tRNA_synth_tRNA-bd"/>
</dbReference>
<dbReference type="HAMAP" id="MF_02004">
    <property type="entry name" value="Val_tRNA_synth_type1"/>
    <property type="match status" value="1"/>
</dbReference>